<keyword evidence="5" id="KW-1185">Reference proteome</keyword>
<dbReference type="InterPro" id="IPR024079">
    <property type="entry name" value="MetalloPept_cat_dom_sf"/>
</dbReference>
<evidence type="ECO:0000256" key="3">
    <source>
        <dbReference type="SAM" id="SignalP"/>
    </source>
</evidence>
<comment type="similarity">
    <text evidence="2">Belongs to the peptidase M13 family.</text>
</comment>
<dbReference type="GO" id="GO:0016485">
    <property type="term" value="P:protein processing"/>
    <property type="evidence" value="ECO:0007669"/>
    <property type="project" value="TreeGrafter"/>
</dbReference>
<evidence type="ECO:0000256" key="1">
    <source>
        <dbReference type="ARBA" id="ARBA00004401"/>
    </source>
</evidence>
<accession>A0AAJ7DZF1</accession>
<proteinExistence type="inferred from homology"/>
<dbReference type="AlphaFoldDB" id="A0AAJ7DZF1"/>
<dbReference type="GO" id="GO:0004222">
    <property type="term" value="F:metalloendopeptidase activity"/>
    <property type="evidence" value="ECO:0007669"/>
    <property type="project" value="InterPro"/>
</dbReference>
<dbReference type="InterPro" id="IPR008753">
    <property type="entry name" value="Peptidase_M13_N"/>
</dbReference>
<sequence>MNLMMLRQLLWICIVPIFKATANYVVQPDFDECDRSQCTPIDEIFKSNIDSKAEPCDDFFRYACGKNFTRHTTLGIDLSDILLYNSENNDLADLKKILGEPFLSVSDSNIDALKVEREIYERCQKGTHSHQEKVHYEKLLVKYKANRLNQNYNYDPNDNEPWSRTDLKYALGGFGFAFFDIDIIQRDHLYTGEPKRYIQISPTSDNVLDMNDLLTSKYMNMPERTAYRDVHSGYNYNNNHNHDNKYLQLKHFIDELNKIVPYEKYDSSKSEKPPEPRLLLEWQKKYNELAYDSLSKIDWLNLLKEFFAKMHIEINEYESILIKDESYFFHLAETLRSTHNFNTIVDYIHLRFVSKTIGFVEKEYQEKYSIIPSVKGLICTPGLLVGAAHVYMQRYFPKDNKEIIDGIFTAVKDIIERKLRSDEYNLEITYEVTKKFLRQLNNADVIIGYPDWLANETIVSKFYDRHFPISELYYANQIKFVEILLKNKLRSFYDYSVPIFDYTIGIFNFYVKSYSSPKTFLKSFTQESIEFSRDFKQIIFPPRVFSENTYKFLSAQLFDPINYGAAGTNIASKIYLEWLRRITYARYAPKCVLHQMPSDLDKRRADEYLLKATSYLLGLRTAYEAWPTKDSYPIHFQKFGAITDYRVFFLSFAESMCRTPVAREEIKPYAFINFVASNAIEFTEAFQCYKRHAMNRQYKCNPLKRSL</sequence>
<dbReference type="Proteomes" id="UP000695007">
    <property type="component" value="Unplaced"/>
</dbReference>
<evidence type="ECO:0000313" key="5">
    <source>
        <dbReference type="Proteomes" id="UP000695007"/>
    </source>
</evidence>
<dbReference type="Pfam" id="PF05649">
    <property type="entry name" value="Peptidase_M13_N"/>
    <property type="match status" value="1"/>
</dbReference>
<dbReference type="InterPro" id="IPR042089">
    <property type="entry name" value="Peptidase_M13_dom_2"/>
</dbReference>
<protein>
    <submittedName>
        <fullName evidence="6">Endothelin-converting enzyme 1-like</fullName>
    </submittedName>
</protein>
<reference evidence="6" key="1">
    <citation type="submission" date="2025-08" db="UniProtKB">
        <authorList>
            <consortium name="RefSeq"/>
        </authorList>
    </citation>
    <scope>IDENTIFICATION</scope>
</reference>
<dbReference type="KEGG" id="csol:105365541"/>
<evidence type="ECO:0000259" key="4">
    <source>
        <dbReference type="Pfam" id="PF05649"/>
    </source>
</evidence>
<keyword evidence="3" id="KW-0732">Signal</keyword>
<dbReference type="SUPFAM" id="SSF55486">
    <property type="entry name" value="Metalloproteases ('zincins'), catalytic domain"/>
    <property type="match status" value="1"/>
</dbReference>
<dbReference type="RefSeq" id="XP_011502036.1">
    <property type="nucleotide sequence ID" value="XM_011503734.1"/>
</dbReference>
<feature type="signal peptide" evidence="3">
    <location>
        <begin position="1"/>
        <end position="22"/>
    </location>
</feature>
<organism evidence="5 6">
    <name type="scientific">Ceratosolen solmsi marchali</name>
    <dbReference type="NCBI Taxonomy" id="326594"/>
    <lineage>
        <taxon>Eukaryota</taxon>
        <taxon>Metazoa</taxon>
        <taxon>Ecdysozoa</taxon>
        <taxon>Arthropoda</taxon>
        <taxon>Hexapoda</taxon>
        <taxon>Insecta</taxon>
        <taxon>Pterygota</taxon>
        <taxon>Neoptera</taxon>
        <taxon>Endopterygota</taxon>
        <taxon>Hymenoptera</taxon>
        <taxon>Apocrita</taxon>
        <taxon>Proctotrupomorpha</taxon>
        <taxon>Chalcidoidea</taxon>
        <taxon>Agaonidae</taxon>
        <taxon>Agaoninae</taxon>
        <taxon>Ceratosolen</taxon>
    </lineage>
</organism>
<feature type="chain" id="PRO_5042609280" evidence="3">
    <location>
        <begin position="23"/>
        <end position="707"/>
    </location>
</feature>
<dbReference type="PROSITE" id="PS51885">
    <property type="entry name" value="NEPRILYSIN"/>
    <property type="match status" value="1"/>
</dbReference>
<dbReference type="GeneID" id="105365541"/>
<dbReference type="Gene3D" id="3.40.390.10">
    <property type="entry name" value="Collagenase (Catalytic Domain)"/>
    <property type="match status" value="2"/>
</dbReference>
<dbReference type="PANTHER" id="PTHR11733:SF167">
    <property type="entry name" value="FI17812P1-RELATED"/>
    <property type="match status" value="1"/>
</dbReference>
<comment type="subcellular location">
    <subcellularLocation>
        <location evidence="1">Cell membrane</location>
        <topology evidence="1">Single-pass type II membrane protein</topology>
    </subcellularLocation>
</comment>
<dbReference type="PANTHER" id="PTHR11733">
    <property type="entry name" value="ZINC METALLOPROTEASE FAMILY M13 NEPRILYSIN-RELATED"/>
    <property type="match status" value="1"/>
</dbReference>
<gene>
    <name evidence="6" type="primary">LOC105365541</name>
</gene>
<dbReference type="Gene3D" id="1.10.1380.10">
    <property type="entry name" value="Neutral endopeptidase , domain2"/>
    <property type="match status" value="1"/>
</dbReference>
<evidence type="ECO:0000256" key="2">
    <source>
        <dbReference type="ARBA" id="ARBA00007357"/>
    </source>
</evidence>
<feature type="domain" description="Peptidase M13 N-terminal" evidence="4">
    <location>
        <begin position="55"/>
        <end position="450"/>
    </location>
</feature>
<name>A0AAJ7DZF1_9HYME</name>
<dbReference type="InterPro" id="IPR000718">
    <property type="entry name" value="Peptidase_M13"/>
</dbReference>
<evidence type="ECO:0000313" key="6">
    <source>
        <dbReference type="RefSeq" id="XP_011502036.1"/>
    </source>
</evidence>
<dbReference type="GO" id="GO:0005886">
    <property type="term" value="C:plasma membrane"/>
    <property type="evidence" value="ECO:0007669"/>
    <property type="project" value="UniProtKB-SubCell"/>
</dbReference>